<evidence type="ECO:0000313" key="2">
    <source>
        <dbReference type="EMBL" id="GAA2593176.1"/>
    </source>
</evidence>
<feature type="compositionally biased region" description="Low complexity" evidence="1">
    <location>
        <begin position="101"/>
        <end position="114"/>
    </location>
</feature>
<dbReference type="EMBL" id="BAAATD010000003">
    <property type="protein sequence ID" value="GAA2593176.1"/>
    <property type="molecule type" value="Genomic_DNA"/>
</dbReference>
<dbReference type="InterPro" id="IPR009351">
    <property type="entry name" value="AlkZ-like"/>
</dbReference>
<name>A0ABP6BZS5_9ACTN</name>
<organism evidence="2 3">
    <name type="scientific">Actinomadura fulvescens</name>
    <dbReference type="NCBI Taxonomy" id="46160"/>
    <lineage>
        <taxon>Bacteria</taxon>
        <taxon>Bacillati</taxon>
        <taxon>Actinomycetota</taxon>
        <taxon>Actinomycetes</taxon>
        <taxon>Streptosporangiales</taxon>
        <taxon>Thermomonosporaceae</taxon>
        <taxon>Actinomadura</taxon>
    </lineage>
</organism>
<gene>
    <name evidence="2" type="ORF">GCM10010411_27870</name>
</gene>
<dbReference type="Proteomes" id="UP001501509">
    <property type="component" value="Unassembled WGS sequence"/>
</dbReference>
<dbReference type="PANTHER" id="PTHR38479">
    <property type="entry name" value="LMO0824 PROTEIN"/>
    <property type="match status" value="1"/>
</dbReference>
<feature type="region of interest" description="Disordered" evidence="1">
    <location>
        <begin position="91"/>
        <end position="114"/>
    </location>
</feature>
<reference evidence="3" key="1">
    <citation type="journal article" date="2019" name="Int. J. Syst. Evol. Microbiol.">
        <title>The Global Catalogue of Microorganisms (GCM) 10K type strain sequencing project: providing services to taxonomists for standard genome sequencing and annotation.</title>
        <authorList>
            <consortium name="The Broad Institute Genomics Platform"/>
            <consortium name="The Broad Institute Genome Sequencing Center for Infectious Disease"/>
            <person name="Wu L."/>
            <person name="Ma J."/>
        </authorList>
    </citation>
    <scope>NUCLEOTIDE SEQUENCE [LARGE SCALE GENOMIC DNA]</scope>
    <source>
        <strain evidence="3">JCM 6833</strain>
    </source>
</reference>
<sequence>MVAGDLDVPDAEPHGVRLLPYFDGYAYRVGNQPPALLYPGRAAERVLPGNFQILLVDGIVAGLGHQRRSGSRVDITVEPLGPLDAARLSDLDRQVERVGRSSRPGRGSSSARSP</sequence>
<dbReference type="Pfam" id="PF06224">
    <property type="entry name" value="AlkZ-like"/>
    <property type="match status" value="1"/>
</dbReference>
<evidence type="ECO:0000256" key="1">
    <source>
        <dbReference type="SAM" id="MobiDB-lite"/>
    </source>
</evidence>
<protein>
    <submittedName>
        <fullName evidence="2">Uncharacterized protein</fullName>
    </submittedName>
</protein>
<evidence type="ECO:0000313" key="3">
    <source>
        <dbReference type="Proteomes" id="UP001501509"/>
    </source>
</evidence>
<proteinExistence type="predicted"/>
<dbReference type="PANTHER" id="PTHR38479:SF2">
    <property type="entry name" value="WINGED HELIX DNA-BINDING DOMAIN-CONTAINING PROTEIN"/>
    <property type="match status" value="1"/>
</dbReference>
<accession>A0ABP6BZS5</accession>
<comment type="caution">
    <text evidence="2">The sequence shown here is derived from an EMBL/GenBank/DDBJ whole genome shotgun (WGS) entry which is preliminary data.</text>
</comment>
<keyword evidence="3" id="KW-1185">Reference proteome</keyword>